<dbReference type="InterPro" id="IPR002110">
    <property type="entry name" value="Ankyrin_rpt"/>
</dbReference>
<evidence type="ECO:0000256" key="2">
    <source>
        <dbReference type="ARBA" id="ARBA00023043"/>
    </source>
</evidence>
<evidence type="ECO:0000313" key="5">
    <source>
        <dbReference type="Proteomes" id="UP001498421"/>
    </source>
</evidence>
<name>A0ABR1HBY3_9HYPO</name>
<comment type="caution">
    <text evidence="4">The sequence shown here is derived from an EMBL/GenBank/DDBJ whole genome shotgun (WGS) entry which is preliminary data.</text>
</comment>
<feature type="repeat" description="ANK" evidence="3">
    <location>
        <begin position="4"/>
        <end position="36"/>
    </location>
</feature>
<evidence type="ECO:0000256" key="1">
    <source>
        <dbReference type="ARBA" id="ARBA00022737"/>
    </source>
</evidence>
<feature type="repeat" description="ANK" evidence="3">
    <location>
        <begin position="138"/>
        <end position="170"/>
    </location>
</feature>
<keyword evidence="5" id="KW-1185">Reference proteome</keyword>
<dbReference type="EMBL" id="JAZAVK010000162">
    <property type="protein sequence ID" value="KAK7418674.1"/>
    <property type="molecule type" value="Genomic_DNA"/>
</dbReference>
<evidence type="ECO:0000256" key="3">
    <source>
        <dbReference type="PROSITE-ProRule" id="PRU00023"/>
    </source>
</evidence>
<keyword evidence="1" id="KW-0677">Repeat</keyword>
<dbReference type="PROSITE" id="PS50088">
    <property type="entry name" value="ANK_REPEAT"/>
    <property type="match status" value="3"/>
</dbReference>
<dbReference type="SUPFAM" id="SSF48403">
    <property type="entry name" value="Ankyrin repeat"/>
    <property type="match status" value="1"/>
</dbReference>
<dbReference type="Gene3D" id="1.25.40.20">
    <property type="entry name" value="Ankyrin repeat-containing domain"/>
    <property type="match status" value="2"/>
</dbReference>
<reference evidence="4 5" key="1">
    <citation type="journal article" date="2025" name="Microbiol. Resour. Announc.">
        <title>Draft genome sequences for Neonectria magnoliae and Neonectria punicea, canker pathogens of Liriodendron tulipifera and Acer saccharum in West Virginia.</title>
        <authorList>
            <person name="Petronek H.M."/>
            <person name="Kasson M.T."/>
            <person name="Metheny A.M."/>
            <person name="Stauder C.M."/>
            <person name="Lovett B."/>
            <person name="Lynch S.C."/>
            <person name="Garnas J.R."/>
            <person name="Kasson L.R."/>
            <person name="Stajich J.E."/>
        </authorList>
    </citation>
    <scope>NUCLEOTIDE SEQUENCE [LARGE SCALE GENOMIC DNA]</scope>
    <source>
        <strain evidence="4 5">NRRL 64651</strain>
    </source>
</reference>
<evidence type="ECO:0000313" key="4">
    <source>
        <dbReference type="EMBL" id="KAK7418674.1"/>
    </source>
</evidence>
<gene>
    <name evidence="4" type="ORF">QQZ08_011148</name>
</gene>
<dbReference type="PANTHER" id="PTHR24198">
    <property type="entry name" value="ANKYRIN REPEAT AND PROTEIN KINASE DOMAIN-CONTAINING PROTEIN"/>
    <property type="match status" value="1"/>
</dbReference>
<dbReference type="InterPro" id="IPR036770">
    <property type="entry name" value="Ankyrin_rpt-contain_sf"/>
</dbReference>
<protein>
    <submittedName>
        <fullName evidence="4">Uncharacterized protein</fullName>
    </submittedName>
</protein>
<dbReference type="SMART" id="SM00248">
    <property type="entry name" value="ANK"/>
    <property type="match status" value="4"/>
</dbReference>
<sequence>MDGLGKTPLWWASHRGFARTVQVLLKAGANATLADGDDVMPLHEAAAGGSSDVVKLLLEAGADPFVEGEQPEHTPHFAGACRNGHLTTVEAFLLYLIPDGKNLALHWAVIHHRARIVRQLLIRRLLEEPDVDPNKLQNGATPLFLSAMRRDIESMEALVGAGADASIQCPNMTSPPHMLELHEKVAPLTTVLSAFCSPIPTETGYVGATLDPVQLLQGLSLLIRSGADVNATTSDGFTALHLTKSSTLFKILTRSRSRPQRRV</sequence>
<organism evidence="4 5">
    <name type="scientific">Neonectria magnoliae</name>
    <dbReference type="NCBI Taxonomy" id="2732573"/>
    <lineage>
        <taxon>Eukaryota</taxon>
        <taxon>Fungi</taxon>
        <taxon>Dikarya</taxon>
        <taxon>Ascomycota</taxon>
        <taxon>Pezizomycotina</taxon>
        <taxon>Sordariomycetes</taxon>
        <taxon>Hypocreomycetidae</taxon>
        <taxon>Hypocreales</taxon>
        <taxon>Nectriaceae</taxon>
        <taxon>Neonectria</taxon>
    </lineage>
</organism>
<keyword evidence="2 3" id="KW-0040">ANK repeat</keyword>
<feature type="repeat" description="ANK" evidence="3">
    <location>
        <begin position="37"/>
        <end position="69"/>
    </location>
</feature>
<dbReference type="PANTHER" id="PTHR24198:SF165">
    <property type="entry name" value="ANKYRIN REPEAT-CONTAINING PROTEIN-RELATED"/>
    <property type="match status" value="1"/>
</dbReference>
<dbReference type="Pfam" id="PF12796">
    <property type="entry name" value="Ank_2"/>
    <property type="match status" value="2"/>
</dbReference>
<dbReference type="PROSITE" id="PS50297">
    <property type="entry name" value="ANK_REP_REGION"/>
    <property type="match status" value="3"/>
</dbReference>
<dbReference type="Proteomes" id="UP001498421">
    <property type="component" value="Unassembled WGS sequence"/>
</dbReference>
<accession>A0ABR1HBY3</accession>
<proteinExistence type="predicted"/>